<evidence type="ECO:0000313" key="2">
    <source>
        <dbReference type="Proteomes" id="UP001163835"/>
    </source>
</evidence>
<comment type="caution">
    <text evidence="1">The sequence shown here is derived from an EMBL/GenBank/DDBJ whole genome shotgun (WGS) entry which is preliminary data.</text>
</comment>
<gene>
    <name evidence="1" type="ORF">F5876DRAFT_83871</name>
</gene>
<reference evidence="1" key="1">
    <citation type="submission" date="2022-09" db="EMBL/GenBank/DDBJ databases">
        <title>A Global Phylogenomic Analysis of the Shiitake Genus Lentinula.</title>
        <authorList>
            <consortium name="DOE Joint Genome Institute"/>
            <person name="Sierra-Patev S."/>
            <person name="Min B."/>
            <person name="Naranjo-Ortiz M."/>
            <person name="Looney B."/>
            <person name="Konkel Z."/>
            <person name="Slot J.C."/>
            <person name="Sakamoto Y."/>
            <person name="Steenwyk J.L."/>
            <person name="Rokas A."/>
            <person name="Carro J."/>
            <person name="Camarero S."/>
            <person name="Ferreira P."/>
            <person name="Molpeceres G."/>
            <person name="Ruiz-Duenas F.J."/>
            <person name="Serrano A."/>
            <person name="Henrissat B."/>
            <person name="Drula E."/>
            <person name="Hughes K.W."/>
            <person name="Mata J.L."/>
            <person name="Ishikawa N.K."/>
            <person name="Vargas-Isla R."/>
            <person name="Ushijima S."/>
            <person name="Smith C.A."/>
            <person name="Ahrendt S."/>
            <person name="Andreopoulos W."/>
            <person name="He G."/>
            <person name="Labutti K."/>
            <person name="Lipzen A."/>
            <person name="Ng V."/>
            <person name="Riley R."/>
            <person name="Sandor L."/>
            <person name="Barry K."/>
            <person name="Martinez A.T."/>
            <person name="Xiao Y."/>
            <person name="Gibbons J.G."/>
            <person name="Terashima K."/>
            <person name="Grigoriev I.V."/>
            <person name="Hibbett D.S."/>
        </authorList>
    </citation>
    <scope>NUCLEOTIDE SEQUENCE</scope>
    <source>
        <strain evidence="1">TMI1499</strain>
    </source>
</reference>
<keyword evidence="2" id="KW-1185">Reference proteome</keyword>
<sequence>MFSSPSKAPSHAGPSCSSLPRSSSTEEVAASFDSDGEVEQDQLAFTIESPSTPHLQLFKNVFNMGKSLASYCWDDLLWPTLGLWPSPVPIVQSIRRPVRFPKVPLGVPFALVRRLAA</sequence>
<organism evidence="1 2">
    <name type="scientific">Lentinula aff. lateritia</name>
    <dbReference type="NCBI Taxonomy" id="2804960"/>
    <lineage>
        <taxon>Eukaryota</taxon>
        <taxon>Fungi</taxon>
        <taxon>Dikarya</taxon>
        <taxon>Basidiomycota</taxon>
        <taxon>Agaricomycotina</taxon>
        <taxon>Agaricomycetes</taxon>
        <taxon>Agaricomycetidae</taxon>
        <taxon>Agaricales</taxon>
        <taxon>Marasmiineae</taxon>
        <taxon>Omphalotaceae</taxon>
        <taxon>Lentinula</taxon>
    </lineage>
</organism>
<proteinExistence type="predicted"/>
<protein>
    <submittedName>
        <fullName evidence="1">Uncharacterized protein</fullName>
    </submittedName>
</protein>
<accession>A0ACC1TH96</accession>
<dbReference type="Proteomes" id="UP001163835">
    <property type="component" value="Unassembled WGS sequence"/>
</dbReference>
<dbReference type="EMBL" id="MU796366">
    <property type="protein sequence ID" value="KAJ3804047.1"/>
    <property type="molecule type" value="Genomic_DNA"/>
</dbReference>
<evidence type="ECO:0000313" key="1">
    <source>
        <dbReference type="EMBL" id="KAJ3804047.1"/>
    </source>
</evidence>
<name>A0ACC1TH96_9AGAR</name>